<keyword evidence="2" id="KW-1185">Reference proteome</keyword>
<dbReference type="AlphaFoldDB" id="A0AAE1TG63"/>
<reference evidence="1" key="1">
    <citation type="submission" date="2023-10" db="EMBL/GenBank/DDBJ databases">
        <title>Chromosome-level genome of the transformable northern wattle, Acacia crassicarpa.</title>
        <authorList>
            <person name="Massaro I."/>
            <person name="Sinha N.R."/>
            <person name="Poethig S."/>
            <person name="Leichty A.R."/>
        </authorList>
    </citation>
    <scope>NUCLEOTIDE SEQUENCE</scope>
    <source>
        <strain evidence="1">Acra3RX</strain>
        <tissue evidence="1">Leaf</tissue>
    </source>
</reference>
<evidence type="ECO:0000313" key="1">
    <source>
        <dbReference type="EMBL" id="KAK4284042.1"/>
    </source>
</evidence>
<dbReference type="EMBL" id="JAWXYG010000001">
    <property type="protein sequence ID" value="KAK4284042.1"/>
    <property type="molecule type" value="Genomic_DNA"/>
</dbReference>
<comment type="caution">
    <text evidence="1">The sequence shown here is derived from an EMBL/GenBank/DDBJ whole genome shotgun (WGS) entry which is preliminary data.</text>
</comment>
<name>A0AAE1TG63_9FABA</name>
<dbReference type="Proteomes" id="UP001293593">
    <property type="component" value="Unassembled WGS sequence"/>
</dbReference>
<gene>
    <name evidence="1" type="ORF">QN277_000924</name>
</gene>
<proteinExistence type="predicted"/>
<evidence type="ECO:0000313" key="2">
    <source>
        <dbReference type="Proteomes" id="UP001293593"/>
    </source>
</evidence>
<organism evidence="1 2">
    <name type="scientific">Acacia crassicarpa</name>
    <name type="common">northern wattle</name>
    <dbReference type="NCBI Taxonomy" id="499986"/>
    <lineage>
        <taxon>Eukaryota</taxon>
        <taxon>Viridiplantae</taxon>
        <taxon>Streptophyta</taxon>
        <taxon>Embryophyta</taxon>
        <taxon>Tracheophyta</taxon>
        <taxon>Spermatophyta</taxon>
        <taxon>Magnoliopsida</taxon>
        <taxon>eudicotyledons</taxon>
        <taxon>Gunneridae</taxon>
        <taxon>Pentapetalae</taxon>
        <taxon>rosids</taxon>
        <taxon>fabids</taxon>
        <taxon>Fabales</taxon>
        <taxon>Fabaceae</taxon>
        <taxon>Caesalpinioideae</taxon>
        <taxon>mimosoid clade</taxon>
        <taxon>Acacieae</taxon>
        <taxon>Acacia</taxon>
    </lineage>
</organism>
<accession>A0AAE1TG63</accession>
<sequence>MKATLKRDYCRTTCVGRF</sequence>
<protein>
    <submittedName>
        <fullName evidence="1">Uncharacterized protein</fullName>
    </submittedName>
</protein>